<dbReference type="GO" id="GO:0046872">
    <property type="term" value="F:metal ion binding"/>
    <property type="evidence" value="ECO:0007669"/>
    <property type="project" value="UniProtKB-KW"/>
</dbReference>
<dbReference type="InterPro" id="IPR029068">
    <property type="entry name" value="Glyas_Bleomycin-R_OHBP_Dase"/>
</dbReference>
<dbReference type="InterPro" id="IPR037523">
    <property type="entry name" value="VOC_core"/>
</dbReference>
<dbReference type="STRING" id="1851148.SMSP2_01903"/>
<dbReference type="AlphaFoldDB" id="A0A1Q2MFV1"/>
<evidence type="ECO:0000313" key="3">
    <source>
        <dbReference type="EMBL" id="AQQ71529.1"/>
    </source>
</evidence>
<dbReference type="GO" id="GO:0046491">
    <property type="term" value="P:L-methylmalonyl-CoA metabolic process"/>
    <property type="evidence" value="ECO:0007669"/>
    <property type="project" value="TreeGrafter"/>
</dbReference>
<feature type="domain" description="VOC" evidence="2">
    <location>
        <begin position="4"/>
        <end position="124"/>
    </location>
</feature>
<sequence length="139" mass="15726">MIKNLAHICITTADLAATENFYCSVLGLKKHFSFMRDNEECGFYIAVGENSYIEFFSQSPEMASKPKESSVFQHICLETDEIDAVISRLKTEDIDVTEKMLGADNSWQCWLEDPNGLKIEIHQYTAQSTQITGADCELK</sequence>
<dbReference type="KEGG" id="pbas:SMSP2_01903"/>
<dbReference type="Pfam" id="PF13669">
    <property type="entry name" value="Glyoxalase_4"/>
    <property type="match status" value="1"/>
</dbReference>
<evidence type="ECO:0000313" key="4">
    <source>
        <dbReference type="Proteomes" id="UP000188181"/>
    </source>
</evidence>
<evidence type="ECO:0000256" key="1">
    <source>
        <dbReference type="ARBA" id="ARBA00022723"/>
    </source>
</evidence>
<proteinExistence type="predicted"/>
<accession>A0A1Q2MFV1</accession>
<dbReference type="PANTHER" id="PTHR43048:SF3">
    <property type="entry name" value="METHYLMALONYL-COA EPIMERASE, MITOCHONDRIAL"/>
    <property type="match status" value="1"/>
</dbReference>
<keyword evidence="4" id="KW-1185">Reference proteome</keyword>
<dbReference type="GO" id="GO:0004493">
    <property type="term" value="F:methylmalonyl-CoA epimerase activity"/>
    <property type="evidence" value="ECO:0007669"/>
    <property type="project" value="TreeGrafter"/>
</dbReference>
<dbReference type="SUPFAM" id="SSF54593">
    <property type="entry name" value="Glyoxalase/Bleomycin resistance protein/Dihydroxybiphenyl dioxygenase"/>
    <property type="match status" value="1"/>
</dbReference>
<dbReference type="RefSeq" id="WP_186804662.1">
    <property type="nucleotide sequence ID" value="NZ_CP019646.1"/>
</dbReference>
<keyword evidence="3" id="KW-0456">Lyase</keyword>
<gene>
    <name evidence="3" type="ORF">SMSP2_01903</name>
</gene>
<keyword evidence="1" id="KW-0479">Metal-binding</keyword>
<dbReference type="InterPro" id="IPR051785">
    <property type="entry name" value="MMCE/EMCE_epimerase"/>
</dbReference>
<organism evidence="3 4">
    <name type="scientific">Limihaloglobus sulfuriphilus</name>
    <dbReference type="NCBI Taxonomy" id="1851148"/>
    <lineage>
        <taxon>Bacteria</taxon>
        <taxon>Pseudomonadati</taxon>
        <taxon>Planctomycetota</taxon>
        <taxon>Phycisphaerae</taxon>
        <taxon>Sedimentisphaerales</taxon>
        <taxon>Sedimentisphaeraceae</taxon>
        <taxon>Limihaloglobus</taxon>
    </lineage>
</organism>
<dbReference type="Proteomes" id="UP000188181">
    <property type="component" value="Chromosome"/>
</dbReference>
<name>A0A1Q2MFV1_9BACT</name>
<evidence type="ECO:0000259" key="2">
    <source>
        <dbReference type="PROSITE" id="PS51819"/>
    </source>
</evidence>
<dbReference type="GO" id="GO:0016829">
    <property type="term" value="F:lyase activity"/>
    <property type="evidence" value="ECO:0007669"/>
    <property type="project" value="UniProtKB-KW"/>
</dbReference>
<dbReference type="CDD" id="cd06587">
    <property type="entry name" value="VOC"/>
    <property type="match status" value="1"/>
</dbReference>
<dbReference type="PANTHER" id="PTHR43048">
    <property type="entry name" value="METHYLMALONYL-COA EPIMERASE"/>
    <property type="match status" value="1"/>
</dbReference>
<reference evidence="4" key="1">
    <citation type="submission" date="2017-02" db="EMBL/GenBank/DDBJ databases">
        <title>Comparative genomics and description of representatives of a novel lineage of planctomycetes thriving in anoxic sediments.</title>
        <authorList>
            <person name="Spring S."/>
            <person name="Bunk B."/>
            <person name="Sproer C."/>
        </authorList>
    </citation>
    <scope>NUCLEOTIDE SEQUENCE [LARGE SCALE GENOMIC DNA]</scope>
    <source>
        <strain evidence="4">SM-Chi-D1</strain>
    </source>
</reference>
<dbReference type="Gene3D" id="3.10.180.10">
    <property type="entry name" value="2,3-Dihydroxybiphenyl 1,2-Dioxygenase, domain 1"/>
    <property type="match status" value="1"/>
</dbReference>
<dbReference type="EMBL" id="CP019646">
    <property type="protein sequence ID" value="AQQ71529.1"/>
    <property type="molecule type" value="Genomic_DNA"/>
</dbReference>
<dbReference type="PROSITE" id="PS51819">
    <property type="entry name" value="VOC"/>
    <property type="match status" value="1"/>
</dbReference>
<protein>
    <submittedName>
        <fullName evidence="3">Putative lyase</fullName>
    </submittedName>
</protein>